<reference evidence="2 3" key="1">
    <citation type="submission" date="2019-03" db="EMBL/GenBank/DDBJ databases">
        <title>Tal1 in Xanthomonas translucens pv. cerealis Contributes to Virulence in Bacterial Leaf Streak of Wheat.</title>
        <authorList>
            <person name="Shah S.M.A."/>
            <person name="Haq F."/>
            <person name="Ma W."/>
            <person name="Xu X."/>
            <person name="Wang S."/>
            <person name="Xu Z."/>
            <person name="Zou L."/>
            <person name="Zhu B."/>
            <person name="Chen G."/>
        </authorList>
    </citation>
    <scope>NUCLEOTIDE SEQUENCE [LARGE SCALE GENOMIC DNA]</scope>
    <source>
        <strain evidence="2 3">01</strain>
    </source>
</reference>
<evidence type="ECO:0000313" key="2">
    <source>
        <dbReference type="EMBL" id="QDI02586.1"/>
    </source>
</evidence>
<organism evidence="2 3">
    <name type="scientific">Xanthomonas cerealis pv. cerealis</name>
    <dbReference type="NCBI Taxonomy" id="152263"/>
    <lineage>
        <taxon>Bacteria</taxon>
        <taxon>Pseudomonadati</taxon>
        <taxon>Pseudomonadota</taxon>
        <taxon>Gammaproteobacteria</taxon>
        <taxon>Lysobacterales</taxon>
        <taxon>Lysobacteraceae</taxon>
        <taxon>Xanthomonas</taxon>
        <taxon>Xanthomonas translucens group</taxon>
        <taxon>Xanthomonas cerealis</taxon>
    </lineage>
</organism>
<feature type="region of interest" description="Disordered" evidence="1">
    <location>
        <begin position="205"/>
        <end position="228"/>
    </location>
</feature>
<gene>
    <name evidence="2" type="ORF">E4A48_01705</name>
</gene>
<proteinExistence type="predicted"/>
<keyword evidence="3" id="KW-1185">Reference proteome</keyword>
<accession>A0A514E977</accession>
<feature type="region of interest" description="Disordered" evidence="1">
    <location>
        <begin position="1"/>
        <end position="80"/>
    </location>
</feature>
<dbReference type="AlphaFoldDB" id="A0A514E977"/>
<sequence length="273" mass="29470">MRPALINRSLSKTGYADSGGQADTASPPTLPSSEHGHAPLPPDLPRAPRHALSRHSSLPPQRRREAQRTGRAAALPSPPKILALTQAIREDPDGGAEPAAGIEQLKLALSVDGTSQGSRSATTRPLDAEDILNLMQTINEKDLHDGAELAELAERIERAGAVTSQHSGPATATPTNPDIPRLLQAIREKNSDQCTELAALVERLERESQQEGASQSSNPATAPPNPDVPILLQQIRKRVPNQATALTELVERTERLRPDRETTCFPVFRRATR</sequence>
<protein>
    <submittedName>
        <fullName evidence="2">Type III effector protein XopY</fullName>
    </submittedName>
</protein>
<dbReference type="Proteomes" id="UP000319349">
    <property type="component" value="Chromosome"/>
</dbReference>
<evidence type="ECO:0000256" key="1">
    <source>
        <dbReference type="SAM" id="MobiDB-lite"/>
    </source>
</evidence>
<name>A0A514E977_9XANT</name>
<dbReference type="EMBL" id="CP038228">
    <property type="protein sequence ID" value="QDI02586.1"/>
    <property type="molecule type" value="Genomic_DNA"/>
</dbReference>
<feature type="compositionally biased region" description="Polar residues" evidence="1">
    <location>
        <begin position="210"/>
        <end position="220"/>
    </location>
</feature>
<dbReference type="RefSeq" id="WP_080763372.1">
    <property type="nucleotide sequence ID" value="NZ_CM003052.1"/>
</dbReference>
<evidence type="ECO:0000313" key="3">
    <source>
        <dbReference type="Proteomes" id="UP000319349"/>
    </source>
</evidence>